<dbReference type="AlphaFoldDB" id="I0H6J2"/>
<dbReference type="HOGENOM" id="CLU_3021472_0_0_11"/>
<keyword evidence="3" id="KW-1185">Reference proteome</keyword>
<keyword evidence="1" id="KW-0812">Transmembrane</keyword>
<sequence>MSDRTAALLVILGAAGFILFGVSVMDMSWSKATFIIGVPAAASLSALYLKSRQSR</sequence>
<evidence type="ECO:0000313" key="3">
    <source>
        <dbReference type="Proteomes" id="UP000007882"/>
    </source>
</evidence>
<accession>I0H6J2</accession>
<name>I0H6J2_ACTM4</name>
<reference evidence="2 3" key="1">
    <citation type="submission" date="2012-02" db="EMBL/GenBank/DDBJ databases">
        <title>Complete genome sequence of Actinoplanes missouriensis 431 (= NBRC 102363).</title>
        <authorList>
            <person name="Ohnishi Y."/>
            <person name="Ishikawa J."/>
            <person name="Sekine M."/>
            <person name="Hosoyama A."/>
            <person name="Harada T."/>
            <person name="Narita H."/>
            <person name="Hata T."/>
            <person name="Konno Y."/>
            <person name="Tutikane K."/>
            <person name="Fujita N."/>
            <person name="Horinouchi S."/>
            <person name="Hayakawa M."/>
        </authorList>
    </citation>
    <scope>NUCLEOTIDE SEQUENCE [LARGE SCALE GENOMIC DNA]</scope>
    <source>
        <strain evidence="3">ATCC 14538 / DSM 43046 / CBS 188.64 / JCM 3121 / NBRC 102363 / NCIMB 12654 / NRRL B-3342 / UNCC 431</strain>
    </source>
</reference>
<evidence type="ECO:0008006" key="4">
    <source>
        <dbReference type="Google" id="ProtNLM"/>
    </source>
</evidence>
<dbReference type="EMBL" id="AP012319">
    <property type="protein sequence ID" value="BAL88629.1"/>
    <property type="molecule type" value="Genomic_DNA"/>
</dbReference>
<keyword evidence="1" id="KW-0472">Membrane</keyword>
<dbReference type="KEGG" id="ams:AMIS_34090"/>
<dbReference type="Proteomes" id="UP000007882">
    <property type="component" value="Chromosome"/>
</dbReference>
<gene>
    <name evidence="2" type="ordered locus">AMIS_34090</name>
</gene>
<feature type="transmembrane region" description="Helical" evidence="1">
    <location>
        <begin position="31"/>
        <end position="49"/>
    </location>
</feature>
<proteinExistence type="predicted"/>
<evidence type="ECO:0000313" key="2">
    <source>
        <dbReference type="EMBL" id="BAL88629.1"/>
    </source>
</evidence>
<protein>
    <recommendedName>
        <fullName evidence="4">Integral membrane protein</fullName>
    </recommendedName>
</protein>
<organism evidence="2 3">
    <name type="scientific">Actinoplanes missouriensis (strain ATCC 14538 / DSM 43046 / CBS 188.64 / JCM 3121 / NBRC 102363 / NCIMB 12654 / NRRL B-3342 / UNCC 431)</name>
    <dbReference type="NCBI Taxonomy" id="512565"/>
    <lineage>
        <taxon>Bacteria</taxon>
        <taxon>Bacillati</taxon>
        <taxon>Actinomycetota</taxon>
        <taxon>Actinomycetes</taxon>
        <taxon>Micromonosporales</taxon>
        <taxon>Micromonosporaceae</taxon>
        <taxon>Actinoplanes</taxon>
    </lineage>
</organism>
<evidence type="ECO:0000256" key="1">
    <source>
        <dbReference type="SAM" id="Phobius"/>
    </source>
</evidence>
<dbReference type="RefSeq" id="WP_014443524.1">
    <property type="nucleotide sequence ID" value="NC_017093.1"/>
</dbReference>
<keyword evidence="1" id="KW-1133">Transmembrane helix</keyword>
<feature type="transmembrane region" description="Helical" evidence="1">
    <location>
        <begin position="7"/>
        <end position="25"/>
    </location>
</feature>
<dbReference type="PATRIC" id="fig|512565.3.peg.3405"/>